<dbReference type="PROSITE" id="PS51257">
    <property type="entry name" value="PROKAR_LIPOPROTEIN"/>
    <property type="match status" value="1"/>
</dbReference>
<dbReference type="PROSITE" id="PS51007">
    <property type="entry name" value="CYTC"/>
    <property type="match status" value="1"/>
</dbReference>
<proteinExistence type="predicted"/>
<dbReference type="EMBL" id="JANRMI010000004">
    <property type="protein sequence ID" value="MDG0817424.1"/>
    <property type="molecule type" value="Genomic_DNA"/>
</dbReference>
<organism evidence="7 8">
    <name type="scientific">Bdellovibrio svalbardensis</name>
    <dbReference type="NCBI Taxonomy" id="2972972"/>
    <lineage>
        <taxon>Bacteria</taxon>
        <taxon>Pseudomonadati</taxon>
        <taxon>Bdellovibrionota</taxon>
        <taxon>Bdellovibrionia</taxon>
        <taxon>Bdellovibrionales</taxon>
        <taxon>Pseudobdellovibrionaceae</taxon>
        <taxon>Bdellovibrio</taxon>
    </lineage>
</organism>
<evidence type="ECO:0000256" key="5">
    <source>
        <dbReference type="SAM" id="SignalP"/>
    </source>
</evidence>
<dbReference type="PANTHER" id="PTHR40394">
    <property type="entry name" value="LIPOPROTEIN-RELATED"/>
    <property type="match status" value="1"/>
</dbReference>
<keyword evidence="1 4" id="KW-0349">Heme</keyword>
<gene>
    <name evidence="7" type="ORF">NWE73_13665</name>
</gene>
<dbReference type="Pfam" id="PF13442">
    <property type="entry name" value="Cytochrome_CBB3"/>
    <property type="match status" value="1"/>
</dbReference>
<feature type="domain" description="Cytochrome c" evidence="6">
    <location>
        <begin position="99"/>
        <end position="188"/>
    </location>
</feature>
<keyword evidence="5" id="KW-0732">Signal</keyword>
<feature type="chain" id="PRO_5047098668" evidence="5">
    <location>
        <begin position="18"/>
        <end position="193"/>
    </location>
</feature>
<evidence type="ECO:0000256" key="3">
    <source>
        <dbReference type="ARBA" id="ARBA00023004"/>
    </source>
</evidence>
<evidence type="ECO:0000259" key="6">
    <source>
        <dbReference type="PROSITE" id="PS51007"/>
    </source>
</evidence>
<evidence type="ECO:0000313" key="7">
    <source>
        <dbReference type="EMBL" id="MDG0817424.1"/>
    </source>
</evidence>
<dbReference type="RefSeq" id="WP_277578897.1">
    <property type="nucleotide sequence ID" value="NZ_JANRMI010000004.1"/>
</dbReference>
<evidence type="ECO:0000256" key="1">
    <source>
        <dbReference type="ARBA" id="ARBA00022617"/>
    </source>
</evidence>
<dbReference type="SUPFAM" id="SSF46626">
    <property type="entry name" value="Cytochrome c"/>
    <property type="match status" value="1"/>
</dbReference>
<protein>
    <submittedName>
        <fullName evidence="7">Cytochrome c</fullName>
    </submittedName>
</protein>
<keyword evidence="8" id="KW-1185">Reference proteome</keyword>
<dbReference type="PANTHER" id="PTHR40394:SF2">
    <property type="entry name" value="QUINOL:CYTOCHROME C OXIDOREDUCTASE MEMBRANE PROTEIN"/>
    <property type="match status" value="1"/>
</dbReference>
<evidence type="ECO:0000256" key="2">
    <source>
        <dbReference type="ARBA" id="ARBA00022723"/>
    </source>
</evidence>
<dbReference type="InterPro" id="IPR009056">
    <property type="entry name" value="Cyt_c-like_dom"/>
</dbReference>
<feature type="signal peptide" evidence="5">
    <location>
        <begin position="1"/>
        <end position="17"/>
    </location>
</feature>
<evidence type="ECO:0000256" key="4">
    <source>
        <dbReference type="PROSITE-ProRule" id="PRU00433"/>
    </source>
</evidence>
<reference evidence="7" key="1">
    <citation type="submission" date="2022-08" db="EMBL/GenBank/DDBJ databases">
        <title>Novel Bdellovibrio Species Isolated from Svalbard: Designation Bdellovibrio svalbardensis.</title>
        <authorList>
            <person name="Mitchell R.J."/>
            <person name="Choi S.Y."/>
        </authorList>
    </citation>
    <scope>NUCLEOTIDE SEQUENCE</scope>
    <source>
        <strain evidence="7">PAP01</strain>
    </source>
</reference>
<dbReference type="Proteomes" id="UP001152321">
    <property type="component" value="Unassembled WGS sequence"/>
</dbReference>
<evidence type="ECO:0000313" key="8">
    <source>
        <dbReference type="Proteomes" id="UP001152321"/>
    </source>
</evidence>
<sequence>MRSLVNISMGIAAAGLAALALSGCGPSGNKPNVEIIQDMMESPAIKAQEYDETSPHHSGMRVPPENTAPVGFEPYRYATDVEGAAKNLKNPIAGKMDEETLLTGQKYYETNCAVCHGFKGEGAVAANAPAASKMALKPPPMLSDKVKGWPDGHLYHVITMGQGVMGPYASHIPQKYRWQVVNYIRFLEKRDGK</sequence>
<comment type="caution">
    <text evidence="7">The sequence shown here is derived from an EMBL/GenBank/DDBJ whole genome shotgun (WGS) entry which is preliminary data.</text>
</comment>
<name>A0ABT6DKN4_9BACT</name>
<dbReference type="Gene3D" id="1.10.760.10">
    <property type="entry name" value="Cytochrome c-like domain"/>
    <property type="match status" value="1"/>
</dbReference>
<keyword evidence="3 4" id="KW-0408">Iron</keyword>
<dbReference type="InterPro" id="IPR036909">
    <property type="entry name" value="Cyt_c-like_dom_sf"/>
</dbReference>
<accession>A0ABT6DKN4</accession>
<keyword evidence="2 4" id="KW-0479">Metal-binding</keyword>